<dbReference type="Gene3D" id="3.40.47.10">
    <property type="match status" value="1"/>
</dbReference>
<proteinExistence type="predicted"/>
<dbReference type="Proteomes" id="UP000004926">
    <property type="component" value="Chromosome"/>
</dbReference>
<dbReference type="STRING" id="882083.SacmaDRAFT_2457"/>
<dbReference type="NCBIfam" id="NF005924">
    <property type="entry name" value="PRK07937.1"/>
    <property type="match status" value="1"/>
</dbReference>
<name>H5WYN7_9PSEU</name>
<dbReference type="InterPro" id="IPR016039">
    <property type="entry name" value="Thiolase-like"/>
</dbReference>
<dbReference type="EMBL" id="CM001439">
    <property type="protein sequence ID" value="EHR50702.1"/>
    <property type="molecule type" value="Genomic_DNA"/>
</dbReference>
<gene>
    <name evidence="1" type="ORF">SacmaDRAFT_2457</name>
</gene>
<dbReference type="PANTHER" id="PTHR42870">
    <property type="entry name" value="ACETYL-COA C-ACETYLTRANSFERASE"/>
    <property type="match status" value="1"/>
</dbReference>
<dbReference type="eggNOG" id="COG0183">
    <property type="taxonomic scope" value="Bacteria"/>
</dbReference>
<dbReference type="PANTHER" id="PTHR42870:SF6">
    <property type="entry name" value="ACETYL-COA C-ACYLTRANSFERASE"/>
    <property type="match status" value="1"/>
</dbReference>
<protein>
    <submittedName>
        <fullName evidence="1">Acetyl-CoA acetyltransferase</fullName>
    </submittedName>
</protein>
<reference evidence="1 2" key="1">
    <citation type="journal article" date="2012" name="Stand. Genomic Sci.">
        <title>Genome sequence of the ocean sediment bacterium Saccharomonospora marina type strain (XMU15(T)).</title>
        <authorList>
            <person name="Klenk H.P."/>
            <person name="Lu M."/>
            <person name="Lucas S."/>
            <person name="Lapidus A."/>
            <person name="Copeland A."/>
            <person name="Pitluck S."/>
            <person name="Goodwin L.A."/>
            <person name="Han C."/>
            <person name="Tapia R."/>
            <person name="Brambilla E.M."/>
            <person name="Potter G."/>
            <person name="Land M."/>
            <person name="Ivanova N."/>
            <person name="Rohde M."/>
            <person name="Goker M."/>
            <person name="Detter J.C."/>
            <person name="Li W.J."/>
            <person name="Kyrpides N.C."/>
            <person name="Woyke T."/>
        </authorList>
    </citation>
    <scope>NUCLEOTIDE SEQUENCE [LARGE SCALE GENOMIC DNA]</scope>
    <source>
        <strain evidence="1 2">XMU15</strain>
    </source>
</reference>
<keyword evidence="2" id="KW-1185">Reference proteome</keyword>
<dbReference type="RefSeq" id="WP_009154087.1">
    <property type="nucleotide sequence ID" value="NZ_CM001439.1"/>
</dbReference>
<dbReference type="PIRSF" id="PIRSF000429">
    <property type="entry name" value="Ac-CoA_Ac_transf"/>
    <property type="match status" value="1"/>
</dbReference>
<dbReference type="GO" id="GO:0016747">
    <property type="term" value="F:acyltransferase activity, transferring groups other than amino-acyl groups"/>
    <property type="evidence" value="ECO:0007669"/>
    <property type="project" value="InterPro"/>
</dbReference>
<keyword evidence="1" id="KW-0808">Transferase</keyword>
<dbReference type="AlphaFoldDB" id="H5WYN7"/>
<dbReference type="OrthoDB" id="3741563at2"/>
<evidence type="ECO:0000313" key="1">
    <source>
        <dbReference type="EMBL" id="EHR50702.1"/>
    </source>
</evidence>
<evidence type="ECO:0000313" key="2">
    <source>
        <dbReference type="Proteomes" id="UP000004926"/>
    </source>
</evidence>
<dbReference type="SUPFAM" id="SSF53901">
    <property type="entry name" value="Thiolase-like"/>
    <property type="match status" value="1"/>
</dbReference>
<dbReference type="InterPro" id="IPR002155">
    <property type="entry name" value="Thiolase"/>
</dbReference>
<organism evidence="1 2">
    <name type="scientific">Saccharomonospora marina XMU15</name>
    <dbReference type="NCBI Taxonomy" id="882083"/>
    <lineage>
        <taxon>Bacteria</taxon>
        <taxon>Bacillati</taxon>
        <taxon>Actinomycetota</taxon>
        <taxon>Actinomycetes</taxon>
        <taxon>Pseudonocardiales</taxon>
        <taxon>Pseudonocardiaceae</taxon>
        <taxon>Saccharomonospora</taxon>
    </lineage>
</organism>
<accession>H5WYN7</accession>
<dbReference type="HOGENOM" id="CLU_067102_0_0_11"/>
<sequence length="358" mass="37950">MREVAVVSFAQSPCQAANRHDDMADILLPVIKQALGAVGLDRDDIDFFVSGSHDFFEGRTFSYIESLDAVGAWPPISESHVEMDAAWAFAEAWSWLQLGEGDIALVYGIGRGSLAADLDQVLPTQLDPYLLAPLRPHRDALAGLQAAALIDAGLTSERHLAEIVVRCLAAAVDNPYAQKSGQLDVEEMLRAPYISTPLREHDVAPVGDAAAVVVLAAGDAARGLSDRPAWVRGLDHRIDTHYPGVRDLTRSDSALLAAARAAEQAGFAASEVDIAELHTEYSYAEPLLVKALGLRASAVNPSGGPLAGRPVTATGLIRIGEAARRIIDGAAQRALAHATNGQVLQHNLVCLLSGEARA</sequence>